<evidence type="ECO:0000256" key="1">
    <source>
        <dbReference type="SAM" id="MobiDB-lite"/>
    </source>
</evidence>
<protein>
    <submittedName>
        <fullName evidence="2">Uncharacterized protein</fullName>
    </submittedName>
</protein>
<feature type="region of interest" description="Disordered" evidence="1">
    <location>
        <begin position="1"/>
        <end position="37"/>
    </location>
</feature>
<evidence type="ECO:0000313" key="2">
    <source>
        <dbReference type="EMBL" id="GIX77493.1"/>
    </source>
</evidence>
<sequence>MESTRCVNSIEDTPHPVMVTSPPRRKEKRKAAKATHKKQTFTLNSPFFDVTLRWSRGAPPTQSANRTRGLPFSLFFNGQQVF</sequence>
<reference evidence="2 3" key="1">
    <citation type="submission" date="2021-06" db="EMBL/GenBank/DDBJ databases">
        <title>Caerostris darwini draft genome.</title>
        <authorList>
            <person name="Kono N."/>
            <person name="Arakawa K."/>
        </authorList>
    </citation>
    <scope>NUCLEOTIDE SEQUENCE [LARGE SCALE GENOMIC DNA]</scope>
</reference>
<gene>
    <name evidence="2" type="ORF">CDAR_491911</name>
</gene>
<accession>A0AAV4N0F3</accession>
<keyword evidence="3" id="KW-1185">Reference proteome</keyword>
<organism evidence="2 3">
    <name type="scientific">Caerostris darwini</name>
    <dbReference type="NCBI Taxonomy" id="1538125"/>
    <lineage>
        <taxon>Eukaryota</taxon>
        <taxon>Metazoa</taxon>
        <taxon>Ecdysozoa</taxon>
        <taxon>Arthropoda</taxon>
        <taxon>Chelicerata</taxon>
        <taxon>Arachnida</taxon>
        <taxon>Araneae</taxon>
        <taxon>Araneomorphae</taxon>
        <taxon>Entelegynae</taxon>
        <taxon>Araneoidea</taxon>
        <taxon>Araneidae</taxon>
        <taxon>Caerostris</taxon>
    </lineage>
</organism>
<proteinExistence type="predicted"/>
<feature type="compositionally biased region" description="Basic residues" evidence="1">
    <location>
        <begin position="23"/>
        <end position="37"/>
    </location>
</feature>
<name>A0AAV4N0F3_9ARAC</name>
<dbReference type="Proteomes" id="UP001054837">
    <property type="component" value="Unassembled WGS sequence"/>
</dbReference>
<evidence type="ECO:0000313" key="3">
    <source>
        <dbReference type="Proteomes" id="UP001054837"/>
    </source>
</evidence>
<feature type="compositionally biased region" description="Polar residues" evidence="1">
    <location>
        <begin position="1"/>
        <end position="11"/>
    </location>
</feature>
<dbReference type="EMBL" id="BPLQ01001016">
    <property type="protein sequence ID" value="GIX77493.1"/>
    <property type="molecule type" value="Genomic_DNA"/>
</dbReference>
<dbReference type="AlphaFoldDB" id="A0AAV4N0F3"/>
<comment type="caution">
    <text evidence="2">The sequence shown here is derived from an EMBL/GenBank/DDBJ whole genome shotgun (WGS) entry which is preliminary data.</text>
</comment>